<dbReference type="EMBL" id="FMYM01000002">
    <property type="protein sequence ID" value="SDB85316.1"/>
    <property type="molecule type" value="Genomic_DNA"/>
</dbReference>
<dbReference type="PANTHER" id="PTHR42830:SF2">
    <property type="entry name" value="OSMC_OHR FAMILY PROTEIN"/>
    <property type="match status" value="1"/>
</dbReference>
<dbReference type="SUPFAM" id="SSF82784">
    <property type="entry name" value="OsmC-like"/>
    <property type="match status" value="1"/>
</dbReference>
<dbReference type="Gene3D" id="3.30.300.20">
    <property type="match status" value="1"/>
</dbReference>
<protein>
    <submittedName>
        <fullName evidence="1">Peroxiredoxin, SACOL1771 subfamily</fullName>
    </submittedName>
</protein>
<dbReference type="PANTHER" id="PTHR42830">
    <property type="entry name" value="OSMOTICALLY INDUCIBLE FAMILY PROTEIN"/>
    <property type="match status" value="1"/>
</dbReference>
<dbReference type="Proteomes" id="UP000242662">
    <property type="component" value="Unassembled WGS sequence"/>
</dbReference>
<sequence length="148" mass="15775">MKHVVEYEGNWHGGLKGEGLFQAGGLKHDISVPAEMNGKGVGTNPEELLLAAASNCYLITLAISLQMKAIEVTRIELKSEATVSIGENGPTLDAVTHRPEVIVTEKRHADHKEAILSCMQAAERSCMVSRALAGNVTVKAEGCVRIGV</sequence>
<evidence type="ECO:0000313" key="1">
    <source>
        <dbReference type="EMBL" id="SDB85316.1"/>
    </source>
</evidence>
<dbReference type="InterPro" id="IPR003718">
    <property type="entry name" value="OsmC/Ohr_fam"/>
</dbReference>
<dbReference type="Pfam" id="PF02566">
    <property type="entry name" value="OsmC"/>
    <property type="match status" value="1"/>
</dbReference>
<accession>A0A1G6GW11</accession>
<proteinExistence type="predicted"/>
<dbReference type="RefSeq" id="WP_176763745.1">
    <property type="nucleotide sequence ID" value="NZ_FMYM01000002.1"/>
</dbReference>
<dbReference type="InterPro" id="IPR036102">
    <property type="entry name" value="OsmC/Ohrsf"/>
</dbReference>
<dbReference type="InterPro" id="IPR052707">
    <property type="entry name" value="OsmC_Ohr_Peroxiredoxin"/>
</dbReference>
<reference evidence="2" key="1">
    <citation type="submission" date="2016-09" db="EMBL/GenBank/DDBJ databases">
        <authorList>
            <person name="Varghese N."/>
            <person name="Submissions S."/>
        </authorList>
    </citation>
    <scope>NUCLEOTIDE SEQUENCE [LARGE SCALE GENOMIC DNA]</scope>
    <source>
        <strain evidence="2">25nlg</strain>
    </source>
</reference>
<gene>
    <name evidence="1" type="ORF">SAMN05421737_1027</name>
</gene>
<keyword evidence="2" id="KW-1185">Reference proteome</keyword>
<dbReference type="InterPro" id="IPR015946">
    <property type="entry name" value="KH_dom-like_a/b"/>
</dbReference>
<organism evidence="1 2">
    <name type="scientific">Shouchella lonarensis</name>
    <dbReference type="NCBI Taxonomy" id="1464122"/>
    <lineage>
        <taxon>Bacteria</taxon>
        <taxon>Bacillati</taxon>
        <taxon>Bacillota</taxon>
        <taxon>Bacilli</taxon>
        <taxon>Bacillales</taxon>
        <taxon>Bacillaceae</taxon>
        <taxon>Shouchella</taxon>
    </lineage>
</organism>
<name>A0A1G6GW11_9BACI</name>
<evidence type="ECO:0000313" key="2">
    <source>
        <dbReference type="Proteomes" id="UP000242662"/>
    </source>
</evidence>
<dbReference type="AlphaFoldDB" id="A0A1G6GW11"/>
<dbReference type="STRING" id="1464122.SAMN05421737_1027"/>